<dbReference type="SUPFAM" id="SSF111384">
    <property type="entry name" value="OmpH-like"/>
    <property type="match status" value="1"/>
</dbReference>
<dbReference type="Pfam" id="PF03938">
    <property type="entry name" value="OmpH"/>
    <property type="match status" value="1"/>
</dbReference>
<evidence type="ECO:0000313" key="5">
    <source>
        <dbReference type="EMBL" id="MBB3702803.1"/>
    </source>
</evidence>
<dbReference type="GO" id="GO:0005829">
    <property type="term" value="C:cytosol"/>
    <property type="evidence" value="ECO:0007669"/>
    <property type="project" value="TreeGrafter"/>
</dbReference>
<organism evidence="5 6">
    <name type="scientific">Alloprevotella rava</name>
    <dbReference type="NCBI Taxonomy" id="671218"/>
    <lineage>
        <taxon>Bacteria</taxon>
        <taxon>Pseudomonadati</taxon>
        <taxon>Bacteroidota</taxon>
        <taxon>Bacteroidia</taxon>
        <taxon>Bacteroidales</taxon>
        <taxon>Prevotellaceae</taxon>
        <taxon>Alloprevotella</taxon>
    </lineage>
</organism>
<evidence type="ECO:0000256" key="3">
    <source>
        <dbReference type="SAM" id="Coils"/>
    </source>
</evidence>
<reference evidence="5 6" key="1">
    <citation type="submission" date="2020-08" db="EMBL/GenBank/DDBJ databases">
        <title>Genomic Encyclopedia of Type Strains, Phase IV (KMG-IV): sequencing the most valuable type-strain genomes for metagenomic binning, comparative biology and taxonomic classification.</title>
        <authorList>
            <person name="Goeker M."/>
        </authorList>
    </citation>
    <scope>NUCLEOTIDE SEQUENCE [LARGE SCALE GENOMIC DNA]</scope>
    <source>
        <strain evidence="5 6">DSM 22548</strain>
    </source>
</reference>
<dbReference type="InterPro" id="IPR005632">
    <property type="entry name" value="Chaperone_Skp"/>
</dbReference>
<dbReference type="Proteomes" id="UP000541425">
    <property type="component" value="Unassembled WGS sequence"/>
</dbReference>
<gene>
    <name evidence="5" type="ORF">FHS60_001272</name>
</gene>
<protein>
    <submittedName>
        <fullName evidence="5">Outer membrane protein</fullName>
    </submittedName>
</protein>
<keyword evidence="3" id="KW-0175">Coiled coil</keyword>
<dbReference type="Gene3D" id="3.30.910.20">
    <property type="entry name" value="Skp domain"/>
    <property type="match status" value="1"/>
</dbReference>
<feature type="coiled-coil region" evidence="3">
    <location>
        <begin position="41"/>
        <end position="116"/>
    </location>
</feature>
<dbReference type="AlphaFoldDB" id="A0A7W5XXV3"/>
<dbReference type="PANTHER" id="PTHR35089">
    <property type="entry name" value="CHAPERONE PROTEIN SKP"/>
    <property type="match status" value="1"/>
</dbReference>
<dbReference type="InterPro" id="IPR024930">
    <property type="entry name" value="Skp_dom_sf"/>
</dbReference>
<feature type="signal peptide" evidence="4">
    <location>
        <begin position="1"/>
        <end position="19"/>
    </location>
</feature>
<proteinExistence type="inferred from homology"/>
<dbReference type="SMART" id="SM00935">
    <property type="entry name" value="OmpH"/>
    <property type="match status" value="1"/>
</dbReference>
<name>A0A7W5XXV3_9BACT</name>
<sequence length="169" mass="19162">MIKKLLMLVLFLAPLTINAQKFAHFDLEATASQLPAYKQAMTELQNLGQQYQKNLDDMQKELQTKYDKYSKEVNANTPQNIKDRYAQELQQMSDKLEQARQDNAKAFQEAQQQKMQPITQKVLDAVQAVAKEGNYVYIMDVATARANSVFINTAVSEDVTAKVKAKLGI</sequence>
<keyword evidence="2 4" id="KW-0732">Signal</keyword>
<evidence type="ECO:0000256" key="4">
    <source>
        <dbReference type="SAM" id="SignalP"/>
    </source>
</evidence>
<evidence type="ECO:0000313" key="6">
    <source>
        <dbReference type="Proteomes" id="UP000541425"/>
    </source>
</evidence>
<dbReference type="EMBL" id="JACICA010000005">
    <property type="protein sequence ID" value="MBB3702803.1"/>
    <property type="molecule type" value="Genomic_DNA"/>
</dbReference>
<dbReference type="GO" id="GO:0051082">
    <property type="term" value="F:unfolded protein binding"/>
    <property type="evidence" value="ECO:0007669"/>
    <property type="project" value="InterPro"/>
</dbReference>
<accession>A0A7W5XXV3</accession>
<dbReference type="RefSeq" id="WP_183696360.1">
    <property type="nucleotide sequence ID" value="NZ_JACICA010000005.1"/>
</dbReference>
<feature type="chain" id="PRO_5031539554" evidence="4">
    <location>
        <begin position="20"/>
        <end position="169"/>
    </location>
</feature>
<comment type="caution">
    <text evidence="5">The sequence shown here is derived from an EMBL/GenBank/DDBJ whole genome shotgun (WGS) entry which is preliminary data.</text>
</comment>
<comment type="similarity">
    <text evidence="1">Belongs to the Skp family.</text>
</comment>
<dbReference type="GO" id="GO:0050821">
    <property type="term" value="P:protein stabilization"/>
    <property type="evidence" value="ECO:0007669"/>
    <property type="project" value="TreeGrafter"/>
</dbReference>
<dbReference type="PANTHER" id="PTHR35089:SF1">
    <property type="entry name" value="CHAPERONE PROTEIN SKP"/>
    <property type="match status" value="1"/>
</dbReference>
<evidence type="ECO:0000256" key="1">
    <source>
        <dbReference type="ARBA" id="ARBA00009091"/>
    </source>
</evidence>
<evidence type="ECO:0000256" key="2">
    <source>
        <dbReference type="ARBA" id="ARBA00022729"/>
    </source>
</evidence>